<comment type="caution">
    <text evidence="1">The sequence shown here is derived from an EMBL/GenBank/DDBJ whole genome shotgun (WGS) entry which is preliminary data.</text>
</comment>
<dbReference type="Gene3D" id="3.40.50.1010">
    <property type="entry name" value="5'-nuclease"/>
    <property type="match status" value="1"/>
</dbReference>
<evidence type="ECO:0000313" key="2">
    <source>
        <dbReference type="Proteomes" id="UP001050975"/>
    </source>
</evidence>
<reference evidence="1" key="1">
    <citation type="submission" date="2019-10" db="EMBL/GenBank/DDBJ databases">
        <title>Draft genome sequece of Microseira wollei NIES-4236.</title>
        <authorList>
            <person name="Yamaguchi H."/>
            <person name="Suzuki S."/>
            <person name="Kawachi M."/>
        </authorList>
    </citation>
    <scope>NUCLEOTIDE SEQUENCE</scope>
    <source>
        <strain evidence="1">NIES-4236</strain>
    </source>
</reference>
<evidence type="ECO:0000313" key="1">
    <source>
        <dbReference type="EMBL" id="GET35307.1"/>
    </source>
</evidence>
<protein>
    <recommendedName>
        <fullName evidence="3">PIN domain-containing protein</fullName>
    </recommendedName>
</protein>
<sequence length="164" mass="18446">MSRYILDTDHVSLILCNHPQVTANASLHQIAVTVITVQELFNGWIGRINDPSAVHNLPALYSKLWTTVKYLQTVEILDFTPLADDCLKHLLKENPPLRKNRLQKDMRIAAMPLATIEDGIALSLNATVVTRNQRDFGLVPRKRDRRLDAVTNGISSDLVVRSLL</sequence>
<dbReference type="SUPFAM" id="SSF88723">
    <property type="entry name" value="PIN domain-like"/>
    <property type="match status" value="1"/>
</dbReference>
<name>A0AAV3X7G9_9CYAN</name>
<keyword evidence="2" id="KW-1185">Reference proteome</keyword>
<organism evidence="1 2">
    <name type="scientific">Microseira wollei NIES-4236</name>
    <dbReference type="NCBI Taxonomy" id="2530354"/>
    <lineage>
        <taxon>Bacteria</taxon>
        <taxon>Bacillati</taxon>
        <taxon>Cyanobacteriota</taxon>
        <taxon>Cyanophyceae</taxon>
        <taxon>Oscillatoriophycideae</taxon>
        <taxon>Aerosakkonematales</taxon>
        <taxon>Aerosakkonemataceae</taxon>
        <taxon>Microseira</taxon>
    </lineage>
</organism>
<dbReference type="RefSeq" id="WP_226572578.1">
    <property type="nucleotide sequence ID" value="NZ_BLAY01000001.1"/>
</dbReference>
<evidence type="ECO:0008006" key="3">
    <source>
        <dbReference type="Google" id="ProtNLM"/>
    </source>
</evidence>
<gene>
    <name evidence="1" type="ORF">MiSe_00490</name>
</gene>
<accession>A0AAV3X7G9</accession>
<dbReference type="AlphaFoldDB" id="A0AAV3X7G9"/>
<dbReference type="Proteomes" id="UP001050975">
    <property type="component" value="Unassembled WGS sequence"/>
</dbReference>
<dbReference type="EMBL" id="BLAY01000001">
    <property type="protein sequence ID" value="GET35307.1"/>
    <property type="molecule type" value="Genomic_DNA"/>
</dbReference>
<dbReference type="CDD" id="cd09881">
    <property type="entry name" value="PIN_VapC4-5_FitB-like"/>
    <property type="match status" value="1"/>
</dbReference>
<dbReference type="InterPro" id="IPR029060">
    <property type="entry name" value="PIN-like_dom_sf"/>
</dbReference>
<proteinExistence type="predicted"/>